<dbReference type="RefSeq" id="WP_163297527.1">
    <property type="nucleotide sequence ID" value="NZ_JAAGRR010000003.1"/>
</dbReference>
<evidence type="ECO:0000256" key="3">
    <source>
        <dbReference type="ARBA" id="ARBA00013014"/>
    </source>
</evidence>
<reference evidence="12 13" key="1">
    <citation type="submission" date="2020-02" db="EMBL/GenBank/DDBJ databases">
        <title>Comparative genomics of sulfur disproportionating microorganisms.</title>
        <authorList>
            <person name="Ward L.M."/>
            <person name="Bertran E."/>
            <person name="Johnston D.T."/>
        </authorList>
    </citation>
    <scope>NUCLEOTIDE SEQUENCE [LARGE SCALE GENOMIC DNA]</scope>
    <source>
        <strain evidence="12 13">DSM 100025</strain>
    </source>
</reference>
<dbReference type="AlphaFoldDB" id="A0A6N9TJE3"/>
<comment type="caution">
    <text evidence="12">The sequence shown here is derived from an EMBL/GenBank/DDBJ whole genome shotgun (WGS) entry which is preliminary data.</text>
</comment>
<evidence type="ECO:0000256" key="6">
    <source>
        <dbReference type="ARBA" id="ARBA00023002"/>
    </source>
</evidence>
<dbReference type="Pfam" id="PF08546">
    <property type="entry name" value="ApbA_C"/>
    <property type="match status" value="1"/>
</dbReference>
<comment type="function">
    <text evidence="9">Catalyzes the NADPH-dependent reduction of ketopantoate into pantoic acid.</text>
</comment>
<dbReference type="InterPro" id="IPR013328">
    <property type="entry name" value="6PGD_dom2"/>
</dbReference>
<dbReference type="InterPro" id="IPR003710">
    <property type="entry name" value="ApbA"/>
</dbReference>
<dbReference type="UniPathway" id="UPA00028">
    <property type="reaction ID" value="UER00004"/>
</dbReference>
<evidence type="ECO:0000313" key="12">
    <source>
        <dbReference type="EMBL" id="NDY41365.1"/>
    </source>
</evidence>
<dbReference type="EMBL" id="JAAGRR010000003">
    <property type="protein sequence ID" value="NDY41365.1"/>
    <property type="molecule type" value="Genomic_DNA"/>
</dbReference>
<keyword evidence="13" id="KW-1185">Reference proteome</keyword>
<evidence type="ECO:0000256" key="8">
    <source>
        <dbReference type="ARBA" id="ARBA00048793"/>
    </source>
</evidence>
<feature type="domain" description="Ketopantoate reductase N-terminal" evidence="10">
    <location>
        <begin position="14"/>
        <end position="162"/>
    </location>
</feature>
<evidence type="ECO:0000256" key="1">
    <source>
        <dbReference type="ARBA" id="ARBA00004994"/>
    </source>
</evidence>
<evidence type="ECO:0000256" key="2">
    <source>
        <dbReference type="ARBA" id="ARBA00007870"/>
    </source>
</evidence>
<dbReference type="FunFam" id="1.10.1040.10:FF:000017">
    <property type="entry name" value="2-dehydropantoate 2-reductase"/>
    <property type="match status" value="1"/>
</dbReference>
<dbReference type="InterPro" id="IPR036291">
    <property type="entry name" value="NAD(P)-bd_dom_sf"/>
</dbReference>
<dbReference type="InterPro" id="IPR050838">
    <property type="entry name" value="Ketopantoate_reductase"/>
</dbReference>
<dbReference type="NCBIfam" id="TIGR00745">
    <property type="entry name" value="apbA_panE"/>
    <property type="match status" value="1"/>
</dbReference>
<dbReference type="Proteomes" id="UP000469346">
    <property type="component" value="Unassembled WGS sequence"/>
</dbReference>
<dbReference type="GO" id="GO:0008677">
    <property type="term" value="F:2-dehydropantoate 2-reductase activity"/>
    <property type="evidence" value="ECO:0007669"/>
    <property type="project" value="UniProtKB-EC"/>
</dbReference>
<dbReference type="GO" id="GO:0005737">
    <property type="term" value="C:cytoplasm"/>
    <property type="evidence" value="ECO:0007669"/>
    <property type="project" value="TreeGrafter"/>
</dbReference>
<dbReference type="PANTHER" id="PTHR43765:SF2">
    <property type="entry name" value="2-DEHYDROPANTOATE 2-REDUCTASE"/>
    <property type="match status" value="1"/>
</dbReference>
<dbReference type="Pfam" id="PF02558">
    <property type="entry name" value="ApbA"/>
    <property type="match status" value="1"/>
</dbReference>
<accession>A0A6N9TJE3</accession>
<evidence type="ECO:0000256" key="4">
    <source>
        <dbReference type="ARBA" id="ARBA00019465"/>
    </source>
</evidence>
<organism evidence="12 13">
    <name type="scientific">Dissulfurirhabdus thermomarina</name>
    <dbReference type="NCBI Taxonomy" id="1765737"/>
    <lineage>
        <taxon>Bacteria</taxon>
        <taxon>Deltaproteobacteria</taxon>
        <taxon>Dissulfurirhabdaceae</taxon>
        <taxon>Dissulfurirhabdus</taxon>
    </lineage>
</organism>
<evidence type="ECO:0000256" key="7">
    <source>
        <dbReference type="ARBA" id="ARBA00032024"/>
    </source>
</evidence>
<dbReference type="InterPro" id="IPR008927">
    <property type="entry name" value="6-PGluconate_DH-like_C_sf"/>
</dbReference>
<evidence type="ECO:0000256" key="5">
    <source>
        <dbReference type="ARBA" id="ARBA00022857"/>
    </source>
</evidence>
<dbReference type="InterPro" id="IPR013752">
    <property type="entry name" value="KPA_reductase"/>
</dbReference>
<gene>
    <name evidence="12" type="ORF">G3N55_00675</name>
</gene>
<dbReference type="InterPro" id="IPR013332">
    <property type="entry name" value="KPR_N"/>
</dbReference>
<evidence type="ECO:0000259" key="10">
    <source>
        <dbReference type="Pfam" id="PF02558"/>
    </source>
</evidence>
<evidence type="ECO:0000259" key="11">
    <source>
        <dbReference type="Pfam" id="PF08546"/>
    </source>
</evidence>
<evidence type="ECO:0000256" key="9">
    <source>
        <dbReference type="RuleBase" id="RU362068"/>
    </source>
</evidence>
<dbReference type="PANTHER" id="PTHR43765">
    <property type="entry name" value="2-DEHYDROPANTOATE 2-REDUCTASE-RELATED"/>
    <property type="match status" value="1"/>
</dbReference>
<dbReference type="GO" id="GO:0050661">
    <property type="term" value="F:NADP binding"/>
    <property type="evidence" value="ECO:0007669"/>
    <property type="project" value="TreeGrafter"/>
</dbReference>
<proteinExistence type="inferred from homology"/>
<dbReference type="GO" id="GO:0015940">
    <property type="term" value="P:pantothenate biosynthetic process"/>
    <property type="evidence" value="ECO:0007669"/>
    <property type="project" value="UniProtKB-UniPathway"/>
</dbReference>
<keyword evidence="5 9" id="KW-0521">NADP</keyword>
<dbReference type="EC" id="1.1.1.169" evidence="3 9"/>
<keyword evidence="6 9" id="KW-0560">Oxidoreductase</keyword>
<protein>
    <recommendedName>
        <fullName evidence="4 9">2-dehydropantoate 2-reductase</fullName>
        <ecNumber evidence="3 9">1.1.1.169</ecNumber>
    </recommendedName>
    <alternativeName>
        <fullName evidence="7 9">Ketopantoate reductase</fullName>
    </alternativeName>
</protein>
<keyword evidence="9" id="KW-0566">Pantothenate biosynthesis</keyword>
<dbReference type="Gene3D" id="1.10.1040.10">
    <property type="entry name" value="N-(1-d-carboxylethyl)-l-norvaline Dehydrogenase, domain 2"/>
    <property type="match status" value="1"/>
</dbReference>
<dbReference type="SUPFAM" id="SSF48179">
    <property type="entry name" value="6-phosphogluconate dehydrogenase C-terminal domain-like"/>
    <property type="match status" value="1"/>
</dbReference>
<comment type="pathway">
    <text evidence="1 9">Cofactor biosynthesis; (R)-pantothenate biosynthesis; (R)-pantoate from 3-methyl-2-oxobutanoate: step 2/2.</text>
</comment>
<sequence length="330" mass="34418">MERTAADSHPAPRIAVVGPGAVGCLLAASLHRAGFQVALLDHRPDRAARLAAGLRVEDPGGGRWEAAPAVSADPARLRPRDWIVIAVKQPDTERAAEAARALSAPGALVISLQNGLGHEAVLARAFAPERVVLGVTAQGATLVGEGRVRHAGRGETRIGPLSPEEMPAAGLAPLAAAFSRAGWPTRVEADIRPLVWRKLLVNVGINAVTALTGLPNGALLDHPETRRLQELAVEEARRVAGALGVPLGLTPEAAAELVQDVCRRTAANLSSMLQDRLRGRDTEVEAINGAVVRLGCEAGVPTPVNEVLCHLVTIQSRLGHPPPGRPAPPA</sequence>
<dbReference type="PROSITE" id="PS51257">
    <property type="entry name" value="PROKAR_LIPOPROTEIN"/>
    <property type="match status" value="1"/>
</dbReference>
<evidence type="ECO:0000313" key="13">
    <source>
        <dbReference type="Proteomes" id="UP000469346"/>
    </source>
</evidence>
<feature type="domain" description="Ketopantoate reductase C-terminal" evidence="11">
    <location>
        <begin position="190"/>
        <end position="312"/>
    </location>
</feature>
<dbReference type="SUPFAM" id="SSF51735">
    <property type="entry name" value="NAD(P)-binding Rossmann-fold domains"/>
    <property type="match status" value="1"/>
</dbReference>
<dbReference type="Gene3D" id="3.40.50.720">
    <property type="entry name" value="NAD(P)-binding Rossmann-like Domain"/>
    <property type="match status" value="1"/>
</dbReference>
<comment type="catalytic activity">
    <reaction evidence="8 9">
        <text>(R)-pantoate + NADP(+) = 2-dehydropantoate + NADPH + H(+)</text>
        <dbReference type="Rhea" id="RHEA:16233"/>
        <dbReference type="ChEBI" id="CHEBI:11561"/>
        <dbReference type="ChEBI" id="CHEBI:15378"/>
        <dbReference type="ChEBI" id="CHEBI:15980"/>
        <dbReference type="ChEBI" id="CHEBI:57783"/>
        <dbReference type="ChEBI" id="CHEBI:58349"/>
        <dbReference type="EC" id="1.1.1.169"/>
    </reaction>
</comment>
<comment type="similarity">
    <text evidence="2 9">Belongs to the ketopantoate reductase family.</text>
</comment>
<name>A0A6N9TJE3_DISTH</name>